<dbReference type="InterPro" id="IPR038728">
    <property type="entry name" value="YkvI-like"/>
</dbReference>
<dbReference type="GO" id="GO:0016020">
    <property type="term" value="C:membrane"/>
    <property type="evidence" value="ECO:0007669"/>
    <property type="project" value="UniProtKB-SubCell"/>
</dbReference>
<reference evidence="7 8" key="1">
    <citation type="submission" date="2021-11" db="EMBL/GenBank/DDBJ databases">
        <title>Lacrimispora sp. nov. NSJ-141 isolated from human feces.</title>
        <authorList>
            <person name="Abdugheni R."/>
        </authorList>
    </citation>
    <scope>NUCLEOTIDE SEQUENCE [LARGE SCALE GENOMIC DNA]</scope>
    <source>
        <strain evidence="7 8">NSJ-141</strain>
    </source>
</reference>
<dbReference type="RefSeq" id="WP_231061416.1">
    <property type="nucleotide sequence ID" value="NZ_JAJNOR010000001.1"/>
</dbReference>
<dbReference type="AlphaFoldDB" id="A0AAP2W956"/>
<feature type="transmembrane region" description="Helical" evidence="6">
    <location>
        <begin position="195"/>
        <end position="219"/>
    </location>
</feature>
<sequence>MIDKKKMPLAIGVAFVAFTTQFGGGFASGAQIYQYFMNYGIWAFLMPFIAQFLLALFFWYGLRYAYRHKTYDYRRFSDSFYGKYRVIFSNLYEIVYLMLICLAPAVAFATGGSTLNTLTGIPYWACTLIIGAFIFVIALYGTEIVRKCASTLSVIIIIGLLVVLIPNIVAQWGTITDSVGQMAQGALPVCSKESGSFGGALWTAIVYFLFQLASIGLMYQHTEPLTDEKQVTKSAVYMFLVNTITMMLAVVGMAAIAFNSGLKDASVPMLLLVQNGVGASFLTPVISILIILGAVSTGVNMIAGIVTRTVNAVERKKSTEEAKKGHMARSTAASLIFTLLAFGIAQFGLLPLVKVGYSYLGYATLIGVGIPFVVHAVYTKVKGTK</sequence>
<accession>A0AAP2W956</accession>
<feature type="transmembrane region" description="Helical" evidence="6">
    <location>
        <begin position="39"/>
        <end position="66"/>
    </location>
</feature>
<comment type="subcellular location">
    <subcellularLocation>
        <location evidence="1">Membrane</location>
        <topology evidence="1">Multi-pass membrane protein</topology>
    </subcellularLocation>
</comment>
<feature type="transmembrane region" description="Helical" evidence="6">
    <location>
        <begin position="281"/>
        <end position="306"/>
    </location>
</feature>
<evidence type="ECO:0000256" key="6">
    <source>
        <dbReference type="SAM" id="Phobius"/>
    </source>
</evidence>
<evidence type="ECO:0008006" key="9">
    <source>
        <dbReference type="Google" id="ProtNLM"/>
    </source>
</evidence>
<dbReference type="EMBL" id="JAJNOR010000001">
    <property type="protein sequence ID" value="MCD2491487.1"/>
    <property type="molecule type" value="Genomic_DNA"/>
</dbReference>
<dbReference type="PROSITE" id="PS50283">
    <property type="entry name" value="NA_SOLUT_SYMP_3"/>
    <property type="match status" value="1"/>
</dbReference>
<proteinExistence type="inferred from homology"/>
<evidence type="ECO:0000256" key="5">
    <source>
        <dbReference type="ARBA" id="ARBA00023136"/>
    </source>
</evidence>
<dbReference type="InterPro" id="IPR038377">
    <property type="entry name" value="Na/Glc_symporter_sf"/>
</dbReference>
<evidence type="ECO:0000313" key="7">
    <source>
        <dbReference type="EMBL" id="MCD2491487.1"/>
    </source>
</evidence>
<dbReference type="Gene3D" id="1.20.1730.10">
    <property type="entry name" value="Sodium/glucose cotransporter"/>
    <property type="match status" value="1"/>
</dbReference>
<feature type="transmembrane region" description="Helical" evidence="6">
    <location>
        <begin position="152"/>
        <end position="175"/>
    </location>
</feature>
<feature type="transmembrane region" description="Helical" evidence="6">
    <location>
        <begin position="121"/>
        <end position="140"/>
    </location>
</feature>
<feature type="transmembrane region" description="Helical" evidence="6">
    <location>
        <begin position="327"/>
        <end position="353"/>
    </location>
</feature>
<keyword evidence="5 6" id="KW-0472">Membrane</keyword>
<evidence type="ECO:0000256" key="1">
    <source>
        <dbReference type="ARBA" id="ARBA00004141"/>
    </source>
</evidence>
<gene>
    <name evidence="7" type="ORF">LQE92_02445</name>
</gene>
<comment type="similarity">
    <text evidence="2">Belongs to the sodium:solute symporter (SSF) (TC 2.A.21) family.</text>
</comment>
<evidence type="ECO:0000313" key="8">
    <source>
        <dbReference type="Proteomes" id="UP001299265"/>
    </source>
</evidence>
<evidence type="ECO:0000256" key="3">
    <source>
        <dbReference type="ARBA" id="ARBA00022692"/>
    </source>
</evidence>
<keyword evidence="8" id="KW-1185">Reference proteome</keyword>
<feature type="transmembrane region" description="Helical" evidence="6">
    <location>
        <begin position="87"/>
        <end position="109"/>
    </location>
</feature>
<evidence type="ECO:0000256" key="2">
    <source>
        <dbReference type="ARBA" id="ARBA00006434"/>
    </source>
</evidence>
<protein>
    <recommendedName>
        <fullName evidence="9">Membrane protein YkvI</fullName>
    </recommendedName>
</protein>
<dbReference type="InterPro" id="IPR001734">
    <property type="entry name" value="Na/solute_symporter"/>
</dbReference>
<comment type="caution">
    <text evidence="7">The sequence shown here is derived from an EMBL/GenBank/DDBJ whole genome shotgun (WGS) entry which is preliminary data.</text>
</comment>
<feature type="transmembrane region" description="Helical" evidence="6">
    <location>
        <begin position="239"/>
        <end position="261"/>
    </location>
</feature>
<keyword evidence="4 6" id="KW-1133">Transmembrane helix</keyword>
<dbReference type="PANTHER" id="PTHR37814:SF1">
    <property type="entry name" value="MEMBRANE PROTEIN"/>
    <property type="match status" value="1"/>
</dbReference>
<evidence type="ECO:0000256" key="4">
    <source>
        <dbReference type="ARBA" id="ARBA00022989"/>
    </source>
</evidence>
<keyword evidence="3 6" id="KW-0812">Transmembrane</keyword>
<dbReference type="PANTHER" id="PTHR37814">
    <property type="entry name" value="CONSERVED MEMBRANE PROTEIN"/>
    <property type="match status" value="1"/>
</dbReference>
<organism evidence="7 8">
    <name type="scientific">Lientehia hominis</name>
    <dbReference type="NCBI Taxonomy" id="2897778"/>
    <lineage>
        <taxon>Bacteria</taxon>
        <taxon>Bacillati</taxon>
        <taxon>Bacillota</taxon>
        <taxon>Clostridia</taxon>
        <taxon>Lachnospirales</taxon>
        <taxon>Lachnospiraceae</taxon>
        <taxon>Lientehia</taxon>
    </lineage>
</organism>
<dbReference type="GO" id="GO:0022857">
    <property type="term" value="F:transmembrane transporter activity"/>
    <property type="evidence" value="ECO:0007669"/>
    <property type="project" value="InterPro"/>
</dbReference>
<name>A0AAP2W956_9FIRM</name>
<dbReference type="Proteomes" id="UP001299265">
    <property type="component" value="Unassembled WGS sequence"/>
</dbReference>
<feature type="transmembrane region" description="Helical" evidence="6">
    <location>
        <begin position="359"/>
        <end position="378"/>
    </location>
</feature>